<feature type="transmembrane region" description="Helical" evidence="1">
    <location>
        <begin position="26"/>
        <end position="46"/>
    </location>
</feature>
<evidence type="ECO:0000313" key="2">
    <source>
        <dbReference type="EMBL" id="MYR35407.1"/>
    </source>
</evidence>
<evidence type="ECO:0000256" key="1">
    <source>
        <dbReference type="SAM" id="Phobius"/>
    </source>
</evidence>
<protein>
    <submittedName>
        <fullName evidence="2">Uncharacterized protein</fullName>
    </submittedName>
</protein>
<evidence type="ECO:0000313" key="3">
    <source>
        <dbReference type="Proteomes" id="UP000467124"/>
    </source>
</evidence>
<dbReference type="AlphaFoldDB" id="A0A7K2J005"/>
<name>A0A7K2J005_9ACTN</name>
<accession>A0A7K2J005</accession>
<reference evidence="2 3" key="1">
    <citation type="journal article" date="2019" name="Nat. Commun.">
        <title>The antimicrobial potential of Streptomyces from insect microbiomes.</title>
        <authorList>
            <person name="Chevrette M.G."/>
            <person name="Carlson C.M."/>
            <person name="Ortega H.E."/>
            <person name="Thomas C."/>
            <person name="Ananiev G.E."/>
            <person name="Barns K.J."/>
            <person name="Book A.J."/>
            <person name="Cagnazzo J."/>
            <person name="Carlos C."/>
            <person name="Flanigan W."/>
            <person name="Grubbs K.J."/>
            <person name="Horn H.A."/>
            <person name="Hoffmann F.M."/>
            <person name="Klassen J.L."/>
            <person name="Knack J.J."/>
            <person name="Lewin G.R."/>
            <person name="McDonald B.R."/>
            <person name="Muller L."/>
            <person name="Melo W.G.P."/>
            <person name="Pinto-Tomas A.A."/>
            <person name="Schmitz A."/>
            <person name="Wendt-Pienkowski E."/>
            <person name="Wildman S."/>
            <person name="Zhao M."/>
            <person name="Zhang F."/>
            <person name="Bugni T.S."/>
            <person name="Andes D.R."/>
            <person name="Pupo M.T."/>
            <person name="Currie C.R."/>
        </authorList>
    </citation>
    <scope>NUCLEOTIDE SEQUENCE [LARGE SCALE GENOMIC DNA]</scope>
    <source>
        <strain evidence="2 3">SID5840</strain>
    </source>
</reference>
<keyword evidence="1" id="KW-0812">Transmembrane</keyword>
<dbReference type="EMBL" id="WWHY01000001">
    <property type="protein sequence ID" value="MYR35407.1"/>
    <property type="molecule type" value="Genomic_DNA"/>
</dbReference>
<organism evidence="2 3">
    <name type="scientific">Nocardiopsis alba</name>
    <dbReference type="NCBI Taxonomy" id="53437"/>
    <lineage>
        <taxon>Bacteria</taxon>
        <taxon>Bacillati</taxon>
        <taxon>Actinomycetota</taxon>
        <taxon>Actinomycetes</taxon>
        <taxon>Streptosporangiales</taxon>
        <taxon>Nocardiopsidaceae</taxon>
        <taxon>Nocardiopsis</taxon>
    </lineage>
</organism>
<dbReference type="Proteomes" id="UP000467124">
    <property type="component" value="Unassembled WGS sequence"/>
</dbReference>
<comment type="caution">
    <text evidence="2">The sequence shown here is derived from an EMBL/GenBank/DDBJ whole genome shotgun (WGS) entry which is preliminary data.</text>
</comment>
<sequence>MVLFYCALWWWGWCVGRGCGWGVGWLVTFCSGLVVSGVGFGGWGGLRGWGFCGGLGCSW</sequence>
<keyword evidence="1" id="KW-1133">Transmembrane helix</keyword>
<gene>
    <name evidence="2" type="ORF">GTW20_24880</name>
</gene>
<proteinExistence type="predicted"/>
<keyword evidence="1" id="KW-0472">Membrane</keyword>